<feature type="transmembrane region" description="Helical" evidence="12">
    <location>
        <begin position="175"/>
        <end position="195"/>
    </location>
</feature>
<evidence type="ECO:0000256" key="7">
    <source>
        <dbReference type="ARBA" id="ARBA00022777"/>
    </source>
</evidence>
<evidence type="ECO:0000256" key="2">
    <source>
        <dbReference type="ARBA" id="ARBA00022475"/>
    </source>
</evidence>
<dbReference type="GO" id="GO:0005886">
    <property type="term" value="C:plasma membrane"/>
    <property type="evidence" value="ECO:0007669"/>
    <property type="project" value="UniProtKB-SubCell"/>
</dbReference>
<dbReference type="AlphaFoldDB" id="A0A068M180"/>
<reference evidence="14 15" key="1">
    <citation type="journal article" date="2015" name="BMC Genomics">
        <title>Transcriptome analysis of thermophilic methylotrophic Bacillus methanolicus MGA3 using RNA-sequencing provides detailed insights into its previously uncharted transcriptional landscape.</title>
        <authorList>
            <person name="Irla M."/>
            <person name="Neshat A."/>
            <person name="Brautaset T."/>
            <person name="Ruckert C."/>
            <person name="Kalinowski J."/>
            <person name="Wendisch V.F."/>
        </authorList>
    </citation>
    <scope>NUCLEOTIDE SEQUENCE [LARGE SCALE GENOMIC DNA]</scope>
    <source>
        <strain evidence="15">MGA3 / ATCC 53907</strain>
    </source>
</reference>
<dbReference type="Pfam" id="PF00989">
    <property type="entry name" value="PAS"/>
    <property type="match status" value="1"/>
</dbReference>
<keyword evidence="15" id="KW-1185">Reference proteome</keyword>
<dbReference type="eggNOG" id="COG3290">
    <property type="taxonomic scope" value="Bacteria"/>
</dbReference>
<keyword evidence="11 12" id="KW-0472">Membrane</keyword>
<evidence type="ECO:0000256" key="8">
    <source>
        <dbReference type="ARBA" id="ARBA00022840"/>
    </source>
</evidence>
<organism evidence="14 15">
    <name type="scientific">Bacillus methanolicus (strain MGA3 / ATCC 53907)</name>
    <dbReference type="NCBI Taxonomy" id="796606"/>
    <lineage>
        <taxon>Bacteria</taxon>
        <taxon>Bacillati</taxon>
        <taxon>Bacillota</taxon>
        <taxon>Bacilli</taxon>
        <taxon>Bacillales</taxon>
        <taxon>Bacillaceae</taxon>
        <taxon>Bacillus</taxon>
    </lineage>
</organism>
<dbReference type="STRING" id="796606.BMMGA3_15895"/>
<dbReference type="EMBL" id="CP007739">
    <property type="protein sequence ID" value="AIE61532.1"/>
    <property type="molecule type" value="Genomic_DNA"/>
</dbReference>
<dbReference type="GO" id="GO:0004673">
    <property type="term" value="F:protein histidine kinase activity"/>
    <property type="evidence" value="ECO:0007669"/>
    <property type="project" value="UniProtKB-EC"/>
</dbReference>
<dbReference type="InterPro" id="IPR013767">
    <property type="entry name" value="PAS_fold"/>
</dbReference>
<dbReference type="SMART" id="SM00091">
    <property type="entry name" value="PAS"/>
    <property type="match status" value="1"/>
</dbReference>
<keyword evidence="3" id="KW-0597">Phosphoprotein</keyword>
<keyword evidence="4 14" id="KW-0808">Transferase</keyword>
<protein>
    <submittedName>
        <fullName evidence="14">Sensor histidine kinase MalK</fullName>
        <ecNumber evidence="14">2.7.13.3</ecNumber>
    </submittedName>
</protein>
<keyword evidence="9 12" id="KW-1133">Transmembrane helix</keyword>
<gene>
    <name evidence="14" type="primary">malK</name>
    <name evidence="14" type="ORF">BMMGA3_15895</name>
</gene>
<comment type="subcellular location">
    <subcellularLocation>
        <location evidence="1">Cell membrane</location>
        <topology evidence="1">Multi-pass membrane protein</topology>
    </subcellularLocation>
</comment>
<feature type="transmembrane region" description="Helical" evidence="12">
    <location>
        <begin position="12"/>
        <end position="32"/>
    </location>
</feature>
<dbReference type="Gene3D" id="3.30.450.20">
    <property type="entry name" value="PAS domain"/>
    <property type="match status" value="2"/>
</dbReference>
<dbReference type="SUPFAM" id="SSF103190">
    <property type="entry name" value="Sensory domain-like"/>
    <property type="match status" value="1"/>
</dbReference>
<accession>A0A068M180</accession>
<evidence type="ECO:0000256" key="10">
    <source>
        <dbReference type="ARBA" id="ARBA00023012"/>
    </source>
</evidence>
<dbReference type="CDD" id="cd00130">
    <property type="entry name" value="PAS"/>
    <property type="match status" value="1"/>
</dbReference>
<evidence type="ECO:0000256" key="6">
    <source>
        <dbReference type="ARBA" id="ARBA00022741"/>
    </source>
</evidence>
<dbReference type="InterPro" id="IPR029151">
    <property type="entry name" value="Sensor-like_sf"/>
</dbReference>
<sequence length="280" mass="31427">MKKHIFKLRLQTTITLLVSGVIIFCLLVTNYLTKQYIEETTLTRIEEKARNISRTVALSPIVIDGLSGKSDEATIQTYTEKIRKATDVLFIVVLDMNGIRKSHPNPNKIGKRFVGGDENAVFSGEEYKSTAKGTLGMSFRYFTPVFTDNGKQVGAVVVGILLDDVKNQVKQSDRIIFISMFLGIMIGLIGAVLLAKKVKTIMFGMEPDEIAKLLEQRSAMLEYAREGVLAVDKNGNITLVNQEATRLFKKMGIDEEYIGRKIEDFIPTFHLQAVIEKDRK</sequence>
<name>A0A068M180_BACMM</name>
<dbReference type="GO" id="GO:0005524">
    <property type="term" value="F:ATP binding"/>
    <property type="evidence" value="ECO:0007669"/>
    <property type="project" value="UniProtKB-KW"/>
</dbReference>
<keyword evidence="6" id="KW-0547">Nucleotide-binding</keyword>
<evidence type="ECO:0000256" key="1">
    <source>
        <dbReference type="ARBA" id="ARBA00004651"/>
    </source>
</evidence>
<evidence type="ECO:0000313" key="14">
    <source>
        <dbReference type="EMBL" id="AIE61532.1"/>
    </source>
</evidence>
<dbReference type="RefSeq" id="WP_050943000.1">
    <property type="nucleotide sequence ID" value="NZ_ADWW01000001.1"/>
</dbReference>
<keyword evidence="5 12" id="KW-0812">Transmembrane</keyword>
<dbReference type="InterPro" id="IPR000014">
    <property type="entry name" value="PAS"/>
</dbReference>
<dbReference type="GO" id="GO:0000160">
    <property type="term" value="P:phosphorelay signal transduction system"/>
    <property type="evidence" value="ECO:0007669"/>
    <property type="project" value="UniProtKB-KW"/>
</dbReference>
<proteinExistence type="predicted"/>
<evidence type="ECO:0000256" key="9">
    <source>
        <dbReference type="ARBA" id="ARBA00022989"/>
    </source>
</evidence>
<dbReference type="SUPFAM" id="SSF55785">
    <property type="entry name" value="PYP-like sensor domain (PAS domain)"/>
    <property type="match status" value="1"/>
</dbReference>
<evidence type="ECO:0000256" key="5">
    <source>
        <dbReference type="ARBA" id="ARBA00022692"/>
    </source>
</evidence>
<dbReference type="InterPro" id="IPR033463">
    <property type="entry name" value="sCache_3"/>
</dbReference>
<keyword evidence="10" id="KW-0902">Two-component regulatory system</keyword>
<evidence type="ECO:0000259" key="13">
    <source>
        <dbReference type="SMART" id="SM00091"/>
    </source>
</evidence>
<dbReference type="EC" id="2.7.13.3" evidence="14"/>
<evidence type="ECO:0000256" key="11">
    <source>
        <dbReference type="ARBA" id="ARBA00023136"/>
    </source>
</evidence>
<dbReference type="GO" id="GO:0006355">
    <property type="term" value="P:regulation of DNA-templated transcription"/>
    <property type="evidence" value="ECO:0007669"/>
    <property type="project" value="InterPro"/>
</dbReference>
<dbReference type="Proteomes" id="UP000027602">
    <property type="component" value="Chromosome"/>
</dbReference>
<dbReference type="Pfam" id="PF17203">
    <property type="entry name" value="sCache_3_2"/>
    <property type="match status" value="1"/>
</dbReference>
<evidence type="ECO:0000256" key="12">
    <source>
        <dbReference type="SAM" id="Phobius"/>
    </source>
</evidence>
<dbReference type="InterPro" id="IPR035965">
    <property type="entry name" value="PAS-like_dom_sf"/>
</dbReference>
<keyword evidence="7 14" id="KW-0418">Kinase</keyword>
<evidence type="ECO:0000256" key="3">
    <source>
        <dbReference type="ARBA" id="ARBA00022553"/>
    </source>
</evidence>
<dbReference type="KEGG" id="bmet:BMMGA3_15895"/>
<feature type="domain" description="PAS" evidence="13">
    <location>
        <begin position="215"/>
        <end position="280"/>
    </location>
</feature>
<keyword evidence="8" id="KW-0067">ATP-binding</keyword>
<dbReference type="HOGENOM" id="CLU_020211_5_0_9"/>
<keyword evidence="2" id="KW-1003">Cell membrane</keyword>
<evidence type="ECO:0000256" key="4">
    <source>
        <dbReference type="ARBA" id="ARBA00022679"/>
    </source>
</evidence>
<evidence type="ECO:0000313" key="15">
    <source>
        <dbReference type="Proteomes" id="UP000027602"/>
    </source>
</evidence>